<sequence>MLPPSRSVDDLAYRVAAEWDSVAHMQLINGIEAAFDLMLDTGEVLDLSSFQKARDILSARGVNLAP</sequence>
<reference evidence="2" key="1">
    <citation type="journal article" date="2022" name="Int. J. Syst. Evol. Microbiol.">
        <title>Anaeromyxobacter oryzae sp. nov., Anaeromyxobacter diazotrophicus sp. nov. and Anaeromyxobacter paludicola sp. nov., isolated from paddy soils.</title>
        <authorList>
            <person name="Itoh H."/>
            <person name="Xu Z."/>
            <person name="Mise K."/>
            <person name="Masuda Y."/>
            <person name="Ushijima N."/>
            <person name="Hayakawa C."/>
            <person name="Shiratori Y."/>
            <person name="Senoo K."/>
        </authorList>
    </citation>
    <scope>NUCLEOTIDE SEQUENCE [LARGE SCALE GENOMIC DNA]</scope>
    <source>
        <strain evidence="2">Red630</strain>
    </source>
</reference>
<evidence type="ECO:0008006" key="3">
    <source>
        <dbReference type="Google" id="ProtNLM"/>
    </source>
</evidence>
<keyword evidence="2" id="KW-1185">Reference proteome</keyword>
<protein>
    <recommendedName>
        <fullName evidence="3">Acyl carrier protein</fullName>
    </recommendedName>
</protein>
<evidence type="ECO:0000313" key="1">
    <source>
        <dbReference type="EMBL" id="BDG07088.1"/>
    </source>
</evidence>
<proteinExistence type="predicted"/>
<dbReference type="SUPFAM" id="SSF47336">
    <property type="entry name" value="ACP-like"/>
    <property type="match status" value="1"/>
</dbReference>
<dbReference type="RefSeq" id="WP_248343695.1">
    <property type="nucleotide sequence ID" value="NZ_AP025592.1"/>
</dbReference>
<gene>
    <name evidence="1" type="ORF">AMPC_02010</name>
</gene>
<dbReference type="Proteomes" id="UP001162734">
    <property type="component" value="Chromosome"/>
</dbReference>
<dbReference type="EMBL" id="AP025592">
    <property type="protein sequence ID" value="BDG07088.1"/>
    <property type="molecule type" value="Genomic_DNA"/>
</dbReference>
<dbReference type="Gene3D" id="1.10.1200.10">
    <property type="entry name" value="ACP-like"/>
    <property type="match status" value="1"/>
</dbReference>
<evidence type="ECO:0000313" key="2">
    <source>
        <dbReference type="Proteomes" id="UP001162734"/>
    </source>
</evidence>
<accession>A0ABN6N1P4</accession>
<name>A0ABN6N1P4_9BACT</name>
<dbReference type="InterPro" id="IPR036736">
    <property type="entry name" value="ACP-like_sf"/>
</dbReference>
<organism evidence="1 2">
    <name type="scientific">Anaeromyxobacter paludicola</name>
    <dbReference type="NCBI Taxonomy" id="2918171"/>
    <lineage>
        <taxon>Bacteria</taxon>
        <taxon>Pseudomonadati</taxon>
        <taxon>Myxococcota</taxon>
        <taxon>Myxococcia</taxon>
        <taxon>Myxococcales</taxon>
        <taxon>Cystobacterineae</taxon>
        <taxon>Anaeromyxobacteraceae</taxon>
        <taxon>Anaeromyxobacter</taxon>
    </lineage>
</organism>